<accession>A0ABV8CS92</accession>
<dbReference type="Pfam" id="PF12704">
    <property type="entry name" value="MacB_PCD"/>
    <property type="match status" value="1"/>
</dbReference>
<dbReference type="EMBL" id="JBHSAF010000015">
    <property type="protein sequence ID" value="MFC3914749.1"/>
    <property type="molecule type" value="Genomic_DNA"/>
</dbReference>
<organism evidence="9 10">
    <name type="scientific">Pseudaeromonas sharmana</name>
    <dbReference type="NCBI Taxonomy" id="328412"/>
    <lineage>
        <taxon>Bacteria</taxon>
        <taxon>Pseudomonadati</taxon>
        <taxon>Pseudomonadota</taxon>
        <taxon>Gammaproteobacteria</taxon>
        <taxon>Aeromonadales</taxon>
        <taxon>Aeromonadaceae</taxon>
        <taxon>Pseudaeromonas</taxon>
    </lineage>
</organism>
<name>A0ABV8CS92_9GAMM</name>
<proteinExistence type="predicted"/>
<feature type="transmembrane region" description="Helical" evidence="6">
    <location>
        <begin position="328"/>
        <end position="355"/>
    </location>
</feature>
<gene>
    <name evidence="9" type="ORF">ACFOSS_14970</name>
</gene>
<comment type="caution">
    <text evidence="9">The sequence shown here is derived from an EMBL/GenBank/DDBJ whole genome shotgun (WGS) entry which is preliminary data.</text>
</comment>
<dbReference type="Proteomes" id="UP001595692">
    <property type="component" value="Unassembled WGS sequence"/>
</dbReference>
<keyword evidence="5 6" id="KW-0472">Membrane</keyword>
<dbReference type="PANTHER" id="PTHR43738">
    <property type="entry name" value="ABC TRANSPORTER, MEMBRANE PROTEIN"/>
    <property type="match status" value="1"/>
</dbReference>
<evidence type="ECO:0000313" key="10">
    <source>
        <dbReference type="Proteomes" id="UP001595692"/>
    </source>
</evidence>
<comment type="subcellular location">
    <subcellularLocation>
        <location evidence="1">Cell membrane</location>
        <topology evidence="1">Multi-pass membrane protein</topology>
    </subcellularLocation>
</comment>
<dbReference type="RefSeq" id="WP_377154064.1">
    <property type="nucleotide sequence ID" value="NZ_JBHSAF010000015.1"/>
</dbReference>
<evidence type="ECO:0000256" key="3">
    <source>
        <dbReference type="ARBA" id="ARBA00022692"/>
    </source>
</evidence>
<dbReference type="InterPro" id="IPR051125">
    <property type="entry name" value="ABC-4/HrtB_transporter"/>
</dbReference>
<evidence type="ECO:0000256" key="2">
    <source>
        <dbReference type="ARBA" id="ARBA00022475"/>
    </source>
</evidence>
<feature type="domain" description="MacB-like periplasmic core" evidence="8">
    <location>
        <begin position="17"/>
        <end position="257"/>
    </location>
</feature>
<feature type="transmembrane region" description="Helical" evidence="6">
    <location>
        <begin position="14"/>
        <end position="33"/>
    </location>
</feature>
<keyword evidence="4 6" id="KW-1133">Transmembrane helix</keyword>
<evidence type="ECO:0000256" key="6">
    <source>
        <dbReference type="SAM" id="Phobius"/>
    </source>
</evidence>
<dbReference type="PANTHER" id="PTHR43738:SF2">
    <property type="entry name" value="ABC TRANSPORTER PERMEASE"/>
    <property type="match status" value="1"/>
</dbReference>
<evidence type="ECO:0000256" key="5">
    <source>
        <dbReference type="ARBA" id="ARBA00023136"/>
    </source>
</evidence>
<evidence type="ECO:0000313" key="9">
    <source>
        <dbReference type="EMBL" id="MFC3914749.1"/>
    </source>
</evidence>
<reference evidence="10" key="1">
    <citation type="journal article" date="2019" name="Int. J. Syst. Evol. Microbiol.">
        <title>The Global Catalogue of Microorganisms (GCM) 10K type strain sequencing project: providing services to taxonomists for standard genome sequencing and annotation.</title>
        <authorList>
            <consortium name="The Broad Institute Genomics Platform"/>
            <consortium name="The Broad Institute Genome Sequencing Center for Infectious Disease"/>
            <person name="Wu L."/>
            <person name="Ma J."/>
        </authorList>
    </citation>
    <scope>NUCLEOTIDE SEQUENCE [LARGE SCALE GENOMIC DNA]</scope>
    <source>
        <strain evidence="10">CCUG 54939</strain>
    </source>
</reference>
<dbReference type="Pfam" id="PF02687">
    <property type="entry name" value="FtsX"/>
    <property type="match status" value="1"/>
</dbReference>
<keyword evidence="3 6" id="KW-0812">Transmembrane</keyword>
<evidence type="ECO:0000259" key="7">
    <source>
        <dbReference type="Pfam" id="PF02687"/>
    </source>
</evidence>
<feature type="domain" description="ABC3 transporter permease C-terminal" evidence="7">
    <location>
        <begin position="288"/>
        <end position="406"/>
    </location>
</feature>
<feature type="transmembrane region" description="Helical" evidence="6">
    <location>
        <begin position="288"/>
        <end position="307"/>
    </location>
</feature>
<evidence type="ECO:0000256" key="1">
    <source>
        <dbReference type="ARBA" id="ARBA00004651"/>
    </source>
</evidence>
<feature type="transmembrane region" description="Helical" evidence="6">
    <location>
        <begin position="385"/>
        <end position="403"/>
    </location>
</feature>
<protein>
    <submittedName>
        <fullName evidence="9">ABC transporter permease</fullName>
    </submittedName>
</protein>
<dbReference type="InterPro" id="IPR003838">
    <property type="entry name" value="ABC3_permease_C"/>
</dbReference>
<evidence type="ECO:0000259" key="8">
    <source>
        <dbReference type="Pfam" id="PF12704"/>
    </source>
</evidence>
<keyword evidence="2" id="KW-1003">Cell membrane</keyword>
<evidence type="ECO:0000256" key="4">
    <source>
        <dbReference type="ARBA" id="ARBA00022989"/>
    </source>
</evidence>
<sequence length="415" mass="44535">MLKLALYSLLARRLTAGLTLLSVAISVMLLLGVDRLQNQARDSFANTVSGTDLIVGARSGPVNLLLYSVFRIGNPTNNVGWDSYQALKSNPAIAWTIPLSLGDSHRGFRVLGTNDDYFRYLRYGHRQPLTLQAGRPFSSPLEAVLGAEVARKLGYRLGQAIVVAHGAGKVSFSQHDNLPFTVVGILAATGTPIDRTVHVPLAGIEAIHYGWQGGMPSQAINAEQARQLDLTPRTLTAFMIGLKSPIQAFQLQRQINTYSAEPLLAILPGATLQELWSLMAVAQTALSVIAGFVVIAGLIGMLTTQLASLDARRRELAILRSLGAGPGYLARLLGVEALLLTSLGLLLGLGGLYLAQALAAPLLQQQYGLQLAWSWPDASQWQRLAAVWGAGLLAGLLPALRAYRYSLSDGMTIRV</sequence>
<keyword evidence="10" id="KW-1185">Reference proteome</keyword>
<dbReference type="InterPro" id="IPR025857">
    <property type="entry name" value="MacB_PCD"/>
</dbReference>